<evidence type="ECO:0000256" key="1">
    <source>
        <dbReference type="SAM" id="MobiDB-lite"/>
    </source>
</evidence>
<dbReference type="AlphaFoldDB" id="A0A9P6KJV2"/>
<keyword evidence="3" id="KW-1185">Reference proteome</keyword>
<dbReference type="Proteomes" id="UP000756921">
    <property type="component" value="Unassembled WGS sequence"/>
</dbReference>
<feature type="compositionally biased region" description="Gly residues" evidence="1">
    <location>
        <begin position="101"/>
        <end position="119"/>
    </location>
</feature>
<dbReference type="EMBL" id="WJXW01000018">
    <property type="protein sequence ID" value="KAF9728784.1"/>
    <property type="molecule type" value="Genomic_DNA"/>
</dbReference>
<evidence type="ECO:0000313" key="3">
    <source>
        <dbReference type="Proteomes" id="UP000756921"/>
    </source>
</evidence>
<feature type="region of interest" description="Disordered" evidence="1">
    <location>
        <begin position="101"/>
        <end position="131"/>
    </location>
</feature>
<evidence type="ECO:0000313" key="2">
    <source>
        <dbReference type="EMBL" id="KAF9728784.1"/>
    </source>
</evidence>
<sequence>MRPSHHPLHAHLPRRDVPHALIPLRPPLPRLPPRPLHLLLQPVQLLHDPRTLRRVRRRYELPLDEPQLDRRPVSALYVPLWILAASARGVGWDGVEDGVEAGGGGAPGVRGADGGGGGLRAEASDGRDGVGVGTRADGGRMLAWCGHKVSVS</sequence>
<gene>
    <name evidence="2" type="ORF">PMIN01_13164</name>
</gene>
<name>A0A9P6KJV2_9PLEO</name>
<organism evidence="2 3">
    <name type="scientific">Paraphaeosphaeria minitans</name>
    <dbReference type="NCBI Taxonomy" id="565426"/>
    <lineage>
        <taxon>Eukaryota</taxon>
        <taxon>Fungi</taxon>
        <taxon>Dikarya</taxon>
        <taxon>Ascomycota</taxon>
        <taxon>Pezizomycotina</taxon>
        <taxon>Dothideomycetes</taxon>
        <taxon>Pleosporomycetidae</taxon>
        <taxon>Pleosporales</taxon>
        <taxon>Massarineae</taxon>
        <taxon>Didymosphaeriaceae</taxon>
        <taxon>Paraphaeosphaeria</taxon>
    </lineage>
</organism>
<accession>A0A9P6KJV2</accession>
<proteinExistence type="predicted"/>
<reference evidence="2" key="1">
    <citation type="journal article" date="2020" name="Mol. Plant Microbe Interact.">
        <title>Genome Sequence of the Biocontrol Agent Coniothyrium minitans strain Conio (IMI 134523).</title>
        <authorList>
            <person name="Patel D."/>
            <person name="Shittu T.A."/>
            <person name="Baroncelli R."/>
            <person name="Muthumeenakshi S."/>
            <person name="Osborne T.H."/>
            <person name="Janganan T.K."/>
            <person name="Sreenivasaprasad S."/>
        </authorList>
    </citation>
    <scope>NUCLEOTIDE SEQUENCE</scope>
    <source>
        <strain evidence="2">Conio</strain>
    </source>
</reference>
<comment type="caution">
    <text evidence="2">The sequence shown here is derived from an EMBL/GenBank/DDBJ whole genome shotgun (WGS) entry which is preliminary data.</text>
</comment>
<protein>
    <submittedName>
        <fullName evidence="2">Uncharacterized protein</fullName>
    </submittedName>
</protein>